<dbReference type="EMBL" id="BEGY01000035">
    <property type="protein sequence ID" value="GAX78736.1"/>
    <property type="molecule type" value="Genomic_DNA"/>
</dbReference>
<feature type="region of interest" description="Disordered" evidence="1">
    <location>
        <begin position="850"/>
        <end position="920"/>
    </location>
</feature>
<evidence type="ECO:0000313" key="3">
    <source>
        <dbReference type="Proteomes" id="UP000232323"/>
    </source>
</evidence>
<accession>A0A250X6R8</accession>
<sequence>MLLFAGQVEGGKHYAAWHRKDALELSRELAAVMRSILRQISGSYFVRQQDGDLKYMTTFAHAEDALYFCTTVQECVMYIDWPDSALKTWPTVRGEARQLLFRGPRLKMGVCEGVPSSIMPDHMGRADYHGACINQAARFMDAAAHGGQVACDEVLAQGVFKNWADLVIDEPVEDVVALIKQTNAMDHPQPEGLIDEDMTENTHQALNKSGNSRKQNEDQLELIQSTDPFSAVMYDSLAAHSTSSMERSTAGINSVSARTMVLARGITSAGGDVSGITAHSSEGQAISTGQLEITPATTSPFASASGTLMSYSNLPEASSILHYGHPASIMSKAAHRPLAMRPDLERDNLYTSLMTQGEAKSILAQPSSSSMVRAGSLLVQADAYRALVSRDMSSNTTNSSRNGSSALTALTARPSDISVATYERSRSSSVILPSTVEEVRCLVSIPKAIAESVEEDCGQVRPASHVETVEVIEHSVAVATTSQNIGDSFSPPAAAKKCYAQHGLSLERALSSAQLPVSVAEDEIMDLSRTDAIHQHHSTEVHVQADQDLLCTATASNNHEAAAAAAAAYSNGLIRQSSQASSSSRGADLLKLYTGSPSRQLSVSSEEYRDSHPISSEPDVPDANPITLWRILSMAESNNGADSIRGIPAEGLGSAPRSSAVLLQGTDLQEGEATLLPSRQQHLSHLGSQRDVTPSSHPHPHPHPSHHHGALLPGSMMTTLETIEEGSSSSSLATASRLWGSKALYWPAADMSVESNARQSGSRRSQAAVDTVLEEEQSSTTGHDLEAGSGIQLGRDSYGRLWQAKAISCPTTNAESKRTTVVGTSNGTTVGTSNGRDSRVSVLGSLQASTFGANSSHHPGILYGSRKGPEGASKVASRKSPSEQLVTDTPAGGSGAGSGGKGASKQHGLQGPPPSITPGDLWRWKVPVERIIPGQWVDIEAHRLGDFRFKGSSDIISMVNVLPKWLSDRQYPQEMPAGKGDRVLQLSGIFCTATVPLLRVISIYREQYESVLASDEEEAALADAPSTHHPSSQQLPPAYNYDDASVAVRALRHGLSAVRHAMTRRIPTSQDPSSSTGMHGGSMFGDSTSKGSNKTQYRGSVDNSEHKMMPGGDISTSPRKGSARRGSSGRALATARAVEAAIMEVDRSVRHRGATGATNSRAAFELEHRVKFKPQRSAKSVV</sequence>
<dbReference type="AlphaFoldDB" id="A0A250X6R8"/>
<proteinExistence type="predicted"/>
<dbReference type="Gene3D" id="3.30.70.1230">
    <property type="entry name" value="Nucleotide cyclase"/>
    <property type="match status" value="1"/>
</dbReference>
<feature type="compositionally biased region" description="Polar residues" evidence="1">
    <location>
        <begin position="1066"/>
        <end position="1077"/>
    </location>
</feature>
<gene>
    <name evidence="2" type="ORF">CEUSTIGMA_g6173.t1</name>
</gene>
<feature type="compositionally biased region" description="Gly residues" evidence="1">
    <location>
        <begin position="892"/>
        <end position="902"/>
    </location>
</feature>
<organism evidence="2 3">
    <name type="scientific">Chlamydomonas eustigma</name>
    <dbReference type="NCBI Taxonomy" id="1157962"/>
    <lineage>
        <taxon>Eukaryota</taxon>
        <taxon>Viridiplantae</taxon>
        <taxon>Chlorophyta</taxon>
        <taxon>core chlorophytes</taxon>
        <taxon>Chlorophyceae</taxon>
        <taxon>CS clade</taxon>
        <taxon>Chlamydomonadales</taxon>
        <taxon>Chlamydomonadaceae</taxon>
        <taxon>Chlamydomonas</taxon>
    </lineage>
</organism>
<protein>
    <recommendedName>
        <fullName evidence="4">Guanylate cyclase domain-containing protein</fullName>
    </recommendedName>
</protein>
<feature type="region of interest" description="Disordered" evidence="1">
    <location>
        <begin position="600"/>
        <end position="623"/>
    </location>
</feature>
<evidence type="ECO:0000256" key="1">
    <source>
        <dbReference type="SAM" id="MobiDB-lite"/>
    </source>
</evidence>
<keyword evidence="3" id="KW-1185">Reference proteome</keyword>
<feature type="region of interest" description="Disordered" evidence="1">
    <location>
        <begin position="753"/>
        <end position="790"/>
    </location>
</feature>
<reference evidence="2 3" key="1">
    <citation type="submission" date="2017-08" db="EMBL/GenBank/DDBJ databases">
        <title>Acidophilic green algal genome provides insights into adaptation to an acidic environment.</title>
        <authorList>
            <person name="Hirooka S."/>
            <person name="Hirose Y."/>
            <person name="Kanesaki Y."/>
            <person name="Higuchi S."/>
            <person name="Fujiwara T."/>
            <person name="Onuma R."/>
            <person name="Era A."/>
            <person name="Ohbayashi R."/>
            <person name="Uzuka A."/>
            <person name="Nozaki H."/>
            <person name="Yoshikawa H."/>
            <person name="Miyagishima S.Y."/>
        </authorList>
    </citation>
    <scope>NUCLEOTIDE SEQUENCE [LARGE SCALE GENOMIC DNA]</scope>
    <source>
        <strain evidence="2 3">NIES-2499</strain>
    </source>
</reference>
<name>A0A250X6R8_9CHLO</name>
<comment type="caution">
    <text evidence="2">The sequence shown here is derived from an EMBL/GenBank/DDBJ whole genome shotgun (WGS) entry which is preliminary data.</text>
</comment>
<dbReference type="Proteomes" id="UP000232323">
    <property type="component" value="Unassembled WGS sequence"/>
</dbReference>
<feature type="compositionally biased region" description="Basic residues" evidence="1">
    <location>
        <begin position="698"/>
        <end position="709"/>
    </location>
</feature>
<feature type="compositionally biased region" description="Polar residues" evidence="1">
    <location>
        <begin position="682"/>
        <end position="693"/>
    </location>
</feature>
<feature type="compositionally biased region" description="Polar residues" evidence="1">
    <location>
        <begin position="753"/>
        <end position="765"/>
    </location>
</feature>
<feature type="compositionally biased region" description="Polar residues" evidence="1">
    <location>
        <begin position="1085"/>
        <end position="1102"/>
    </location>
</feature>
<dbReference type="SUPFAM" id="SSF55073">
    <property type="entry name" value="Nucleotide cyclase"/>
    <property type="match status" value="1"/>
</dbReference>
<feature type="region of interest" description="Disordered" evidence="1">
    <location>
        <begin position="682"/>
        <end position="712"/>
    </location>
</feature>
<feature type="region of interest" description="Disordered" evidence="1">
    <location>
        <begin position="1019"/>
        <end position="1039"/>
    </location>
</feature>
<dbReference type="InterPro" id="IPR029787">
    <property type="entry name" value="Nucleotide_cyclase"/>
</dbReference>
<evidence type="ECO:0000313" key="2">
    <source>
        <dbReference type="EMBL" id="GAX78736.1"/>
    </source>
</evidence>
<dbReference type="OrthoDB" id="551471at2759"/>
<feature type="region of interest" description="Disordered" evidence="1">
    <location>
        <begin position="1060"/>
        <end position="1132"/>
    </location>
</feature>
<evidence type="ECO:0008006" key="4">
    <source>
        <dbReference type="Google" id="ProtNLM"/>
    </source>
</evidence>